<organism evidence="2 3">
    <name type="scientific">Solobacterium moorei</name>
    <dbReference type="NCBI Taxonomy" id="102148"/>
    <lineage>
        <taxon>Bacteria</taxon>
        <taxon>Bacillati</taxon>
        <taxon>Bacillota</taxon>
        <taxon>Erysipelotrichia</taxon>
        <taxon>Erysipelotrichales</taxon>
        <taxon>Erysipelotrichaceae</taxon>
        <taxon>Solobacterium</taxon>
    </lineage>
</organism>
<name>A0A412PAR8_9FIRM</name>
<gene>
    <name evidence="2" type="ORF">DWX20_09525</name>
</gene>
<dbReference type="EMBL" id="QRWX01000005">
    <property type="protein sequence ID" value="RGT53668.1"/>
    <property type="molecule type" value="Genomic_DNA"/>
</dbReference>
<sequence length="68" mass="7675">MKAFINKITGTLMYVDDSRVDEYIEAGYEPVSDTNEDETVSEVEKNTDTYETEEDSKKTDKKSGKKGA</sequence>
<protein>
    <submittedName>
        <fullName evidence="2">Uncharacterized protein</fullName>
    </submittedName>
</protein>
<evidence type="ECO:0000313" key="3">
    <source>
        <dbReference type="Proteomes" id="UP000284731"/>
    </source>
</evidence>
<proteinExistence type="predicted"/>
<accession>A0A412PAR8</accession>
<evidence type="ECO:0000256" key="1">
    <source>
        <dbReference type="SAM" id="MobiDB-lite"/>
    </source>
</evidence>
<comment type="caution">
    <text evidence="2">The sequence shown here is derived from an EMBL/GenBank/DDBJ whole genome shotgun (WGS) entry which is preliminary data.</text>
</comment>
<dbReference type="RefSeq" id="WP_118765336.1">
    <property type="nucleotide sequence ID" value="NZ_CABJCF010000005.1"/>
</dbReference>
<evidence type="ECO:0000313" key="2">
    <source>
        <dbReference type="EMBL" id="RGT53668.1"/>
    </source>
</evidence>
<reference evidence="2 3" key="1">
    <citation type="submission" date="2018-08" db="EMBL/GenBank/DDBJ databases">
        <title>A genome reference for cultivated species of the human gut microbiota.</title>
        <authorList>
            <person name="Zou Y."/>
            <person name="Xue W."/>
            <person name="Luo G."/>
        </authorList>
    </citation>
    <scope>NUCLEOTIDE SEQUENCE [LARGE SCALE GENOMIC DNA]</scope>
    <source>
        <strain evidence="2 3">AF18-46</strain>
    </source>
</reference>
<dbReference type="AlphaFoldDB" id="A0A412PAR8"/>
<dbReference type="Proteomes" id="UP000284731">
    <property type="component" value="Unassembled WGS sequence"/>
</dbReference>
<feature type="region of interest" description="Disordered" evidence="1">
    <location>
        <begin position="26"/>
        <end position="68"/>
    </location>
</feature>